<keyword evidence="3" id="KW-0964">Secreted</keyword>
<proteinExistence type="predicted"/>
<evidence type="ECO:0000313" key="11">
    <source>
        <dbReference type="Proteomes" id="UP000542813"/>
    </source>
</evidence>
<keyword evidence="7" id="KW-0812">Transmembrane</keyword>
<sequence length="2594" mass="270469">MTSMKTNATTGRRRRLGRALRLPAAITLVGAGLVVLPGGLLPAQADPGDGLVTVRVVQEVNANGLVDSTIMEPPLIGVTVTLTDADGNTQTGTTDDDGLAVIDPTTGPLTGGNYRVDVTNPRPGTYFPGFAANGQSPQADPVTAADLQNPNNAKLSTATEFVNVAEDEDAFVNTSFWYPAYYCQENAPVCDAVQPWDAPPQAVSQPTERTLISAPYRLNQQDQPIATKADTGTVFGIAYDRERQRIFSAAYAKRGSGYGPGGPGAIYVTDLSSTTFPLAGTTSQFATVPNPGADNHAMTTNQDYGFFDNPGKESLGDIDVTNDSRYLFGVNLFDKTVFVYDLEDDSYQDSYPIPNPGCGDDWRPMGTGVGLDTSYVGGVCSGQSAQDMDEMTAHVYEFDPATGDFGAQVVEQSLAYDRGRGYNGTTCTGAVEGGTVGRWYSWVDGFPAGPNEQRANGCDNIGGISTGNYWIAYPTPMLNDIIEETNGDLIISFRDRFADQVGFQAARPNVNGVFSFAGEPGAGGDIVRGCKLSDGTFALDPNFDPGTQTLAPGSVCTDNNDGSTNNGSQPTTYREYYTGDWRTGYHEEAFYGGMALSRVEPNVISSGFDSTGEVWTQGISAVNRNGALPVGNLGVRTDDNTVDNFGKGGGMADLEVLCDEAPLQIGNRVWLDSDDDGIQDAGETPAPGVTVHLYDADGNLVGETTTNPDGTYLFDDSNVDGGLLQDTDYVVRLDNPADYDVDGPLYEYAPTQSGAGDDDTIDSNGVIPDGGTYPEAPVTTGGAGENDHTIDFGFVMRAPELDIEKYDTTGGATEGDADTPAEAIAYEPGESRTIDFAVTNSGNMELADVTVSDETITGGAVTEMSCLFPGDSEPTAGSQSGSTWTAEWAATHADPPTATWAAGASFTCTATLTLDGDAAPHADAATIDATVVETGEALTDRDDYHAFTGDVQLVKYDGRGDFVPTQDDAGIPQKPLLDGADRDANTDDTAVTYVVTPPSTDTGPQPVTWAVTNTGTTWLGDIEITDETLDGPALQDISCDFSPVGGPASGTTWAGPWEPGTTFYCEGTLTLDGEGENSTHGDRATVDSTVVVPEPNPDYDPDEPGSNPFTDQPLTDGGNPVLSDVHPDDDDTYHGQTTVPGVDLGKGDGDASAGVIANDADTMDDGQAYTPGETRDIVLSLTNPGETALYNVTITDESTAGAVIENLVCVFPGQSEPTEGTLDGTTWTVYWTGTFDVDDGVAWEPGESFSCTATLTLDGSADPHADNAVVTTNLSPEGVPGDPENPLPETPDGPADEDPYHAFTGDIQVIKYDGTKADPEIGSGPADWVVPVKPLEDEAQDANTPDTAVNYPADVAQPVRWVVTNTGGTWLTAITLADVTGAGPAVGAWTCDLSGVGGPEAYSFTDSGPWAGPLAPSASFFCTGDLTLPANVLHADTVDVTGTVVQPLFDDEGEPIVDGDGVPEYATDGDGNPVASDIVVDDDDPFHAQTPDVSLVKGDGDASAGVIANDADTMADGQAYTPGETRDVVVNLENTGAVPLYNVTVTDESTAGGAVENLVCVFPGQTEPTEATLDGTTWTVYWTATFEGSDPVAWAPGETFSCTATLTLDGSADPHSDIATVTTNLSPEGVPGDPENPLPETPDGPSDDNPYNAYTGDIQVIKYDGNEADPEIGTGPASWVVPAKPLEDEAQDANTWETAVTYPADAEQPVDWVVTNTGGTWLTAITLADATGSGPDVGAWTCDLSGVGGPESYSFTESGPWAGPLAPSASFLCTGPLTLPADTQHDDTVAVTGTVVEPLFDDEGQPIVDENGVPEYATEDDGSPIASEIVVDDDDPFHAQTPDISIVKGDGDASTNTIANDANTMDDGQAYAPGETRDVVINLENTGFVPLYNVTVTDALTAGDTTVLGLSCVFPGRTEPTDGTLDGTTWTVYWTDTFAVDDPVAWQPGETFSCTATLTLAGSADPHSDTVAVTTNLTPEGVPGDPENPLPEVPNGPSDDDPYNAYTGDIQVIKYDGNKPDPEIGSGPADWVIPVKPLDDEAQDANTSATAVDYPVDEAQPVRWVVTNTGSTWLTGITLADVTDAGPAVGAWTCDLSGVSGPADYSFTESGPWAGPLAPGASFFCTGDLTLPEDTQHADTVEVTGTVVEPLFDDEGQPIVDEDGVPEYATDDEGNPVVSDIVVGDDDPFHAQTTIVDIVKGDGQDGTIVNDADTTETGAVYDPDGETRTIITVATNPSQVALHNVVLTDVTTAGSAPTAMSCAFPDGTSADGTYDESTKTWTVRWEATFAPGTETWQPGDEITCTAELELDGQSDPHRDIASVSAVTPGGEDVGASNPYNAFSGDIQVIKYDGNGPDPEVGGDGAWTTPGKPLEDAEQDANEPGLAVNYPLDDDGTSTGPQKVRWVVTNTGATWLTSVVISDVTDLGPSIDPSSISCEFPDGTTAGVVDGSITWQNPEGVLFAPGASFFCEGELTLTPDQQHKDHVEVDAVIVPPAPDADGNPTDQPALGPDGLPVLATDPETGGPWTVSDSDPFHAMSPAAPDEPQPDEPSEPDVPWLPDTGAGFVGMLLVGGLIVAGGLGLLLARRRMRQEA</sequence>
<evidence type="ECO:0000256" key="5">
    <source>
        <dbReference type="ARBA" id="ARBA00023088"/>
    </source>
</evidence>
<name>A0A7W9GUF9_9ACTN</name>
<evidence type="ECO:0000259" key="9">
    <source>
        <dbReference type="Pfam" id="PF17210"/>
    </source>
</evidence>
<keyword evidence="2" id="KW-0134">Cell wall</keyword>
<feature type="region of interest" description="Disordered" evidence="6">
    <location>
        <begin position="1262"/>
        <end position="1300"/>
    </location>
</feature>
<protein>
    <submittedName>
        <fullName evidence="10">LPXTG-motif cell wall-anchored protein</fullName>
    </submittedName>
</protein>
<evidence type="ECO:0000259" key="8">
    <source>
        <dbReference type="Pfam" id="PF00746"/>
    </source>
</evidence>
<evidence type="ECO:0000256" key="7">
    <source>
        <dbReference type="SAM" id="Phobius"/>
    </source>
</evidence>
<keyword evidence="4" id="KW-0732">Signal</keyword>
<keyword evidence="11" id="KW-1185">Reference proteome</keyword>
<keyword evidence="7" id="KW-0472">Membrane</keyword>
<feature type="region of interest" description="Disordered" evidence="6">
    <location>
        <begin position="1613"/>
        <end position="1653"/>
    </location>
</feature>
<dbReference type="SUPFAM" id="SSF117074">
    <property type="entry name" value="Hypothetical protein PA1324"/>
    <property type="match status" value="1"/>
</dbReference>
<dbReference type="Pfam" id="PF17210">
    <property type="entry name" value="SdrD_B"/>
    <property type="match status" value="1"/>
</dbReference>
<evidence type="ECO:0000256" key="6">
    <source>
        <dbReference type="SAM" id="MobiDB-lite"/>
    </source>
</evidence>
<feature type="region of interest" description="Disordered" evidence="6">
    <location>
        <begin position="767"/>
        <end position="787"/>
    </location>
</feature>
<evidence type="ECO:0000256" key="2">
    <source>
        <dbReference type="ARBA" id="ARBA00022512"/>
    </source>
</evidence>
<dbReference type="NCBIfam" id="TIGR01167">
    <property type="entry name" value="LPXTG_anchor"/>
    <property type="match status" value="1"/>
</dbReference>
<dbReference type="Gene3D" id="2.60.40.10">
    <property type="entry name" value="Immunoglobulins"/>
    <property type="match status" value="2"/>
</dbReference>
<gene>
    <name evidence="10" type="ORF">HD601_004852</name>
</gene>
<evidence type="ECO:0000256" key="1">
    <source>
        <dbReference type="ARBA" id="ARBA00004613"/>
    </source>
</evidence>
<evidence type="ECO:0000256" key="4">
    <source>
        <dbReference type="ARBA" id="ARBA00022729"/>
    </source>
</evidence>
<dbReference type="EMBL" id="JACHMM010000001">
    <property type="protein sequence ID" value="MBB5790277.1"/>
    <property type="molecule type" value="Genomic_DNA"/>
</dbReference>
<dbReference type="InterPro" id="IPR033764">
    <property type="entry name" value="Sdr_B"/>
</dbReference>
<evidence type="ECO:0000256" key="3">
    <source>
        <dbReference type="ARBA" id="ARBA00022525"/>
    </source>
</evidence>
<dbReference type="SUPFAM" id="SSF49478">
    <property type="entry name" value="Cna protein B-type domain"/>
    <property type="match status" value="1"/>
</dbReference>
<feature type="region of interest" description="Disordered" evidence="6">
    <location>
        <begin position="2493"/>
        <end position="2560"/>
    </location>
</feature>
<comment type="caution">
    <text evidence="10">The sequence shown here is derived from an EMBL/GenBank/DDBJ whole genome shotgun (WGS) entry which is preliminary data.</text>
</comment>
<dbReference type="Proteomes" id="UP000542813">
    <property type="component" value="Unassembled WGS sequence"/>
</dbReference>
<dbReference type="GO" id="GO:0005576">
    <property type="term" value="C:extracellular region"/>
    <property type="evidence" value="ECO:0007669"/>
    <property type="project" value="UniProtKB-SubCell"/>
</dbReference>
<dbReference type="SUPFAM" id="SSF63825">
    <property type="entry name" value="YWTD domain"/>
    <property type="match status" value="1"/>
</dbReference>
<reference evidence="10 11" key="1">
    <citation type="submission" date="2020-08" db="EMBL/GenBank/DDBJ databases">
        <title>Sequencing the genomes of 1000 actinobacteria strains.</title>
        <authorList>
            <person name="Klenk H.-P."/>
        </authorList>
    </citation>
    <scope>NUCLEOTIDE SEQUENCE [LARGE SCALE GENOMIC DNA]</scope>
    <source>
        <strain evidence="10 11">DSM 102122</strain>
    </source>
</reference>
<dbReference type="GO" id="GO:0005975">
    <property type="term" value="P:carbohydrate metabolic process"/>
    <property type="evidence" value="ECO:0007669"/>
    <property type="project" value="UniProtKB-ARBA"/>
</dbReference>
<keyword evidence="5" id="KW-0572">Peptidoglycan-anchor</keyword>
<feature type="region of interest" description="Disordered" evidence="6">
    <location>
        <begin position="1068"/>
        <end position="1147"/>
    </location>
</feature>
<feature type="region of interest" description="Disordered" evidence="6">
    <location>
        <begin position="1963"/>
        <end position="1999"/>
    </location>
</feature>
<dbReference type="InterPro" id="IPR019931">
    <property type="entry name" value="LPXTG_anchor"/>
</dbReference>
<evidence type="ECO:0000313" key="10">
    <source>
        <dbReference type="EMBL" id="MBB5790277.1"/>
    </source>
</evidence>
<dbReference type="InterPro" id="IPR013783">
    <property type="entry name" value="Ig-like_fold"/>
</dbReference>
<feature type="region of interest" description="Disordered" evidence="6">
    <location>
        <begin position="2353"/>
        <end position="2379"/>
    </location>
</feature>
<dbReference type="Pfam" id="PF00746">
    <property type="entry name" value="Gram_pos_anchor"/>
    <property type="match status" value="1"/>
</dbReference>
<feature type="region of interest" description="Disordered" evidence="6">
    <location>
        <begin position="965"/>
        <end position="984"/>
    </location>
</feature>
<dbReference type="RefSeq" id="WP_184826218.1">
    <property type="nucleotide sequence ID" value="NZ_JACHMM010000001.1"/>
</dbReference>
<accession>A0A7W9GUF9</accession>
<organism evidence="10 11">
    <name type="scientific">Jiangella mangrovi</name>
    <dbReference type="NCBI Taxonomy" id="1524084"/>
    <lineage>
        <taxon>Bacteria</taxon>
        <taxon>Bacillati</taxon>
        <taxon>Actinomycetota</taxon>
        <taxon>Actinomycetes</taxon>
        <taxon>Jiangellales</taxon>
        <taxon>Jiangellaceae</taxon>
        <taxon>Jiangella</taxon>
    </lineage>
</organism>
<feature type="domain" description="SD-repeat containing protein B" evidence="9">
    <location>
        <begin position="664"/>
        <end position="794"/>
    </location>
</feature>
<feature type="domain" description="Gram-positive cocci surface proteins LPxTG" evidence="8">
    <location>
        <begin position="2559"/>
        <end position="2589"/>
    </location>
</feature>
<comment type="subcellular location">
    <subcellularLocation>
        <location evidence="1">Secreted</location>
    </subcellularLocation>
</comment>
<feature type="transmembrane region" description="Helical" evidence="7">
    <location>
        <begin position="2564"/>
        <end position="2586"/>
    </location>
</feature>
<keyword evidence="7" id="KW-1133">Transmembrane helix</keyword>